<keyword evidence="7" id="KW-0624">Polysaccharide degradation</keyword>
<dbReference type="PANTHER" id="PTHR43730">
    <property type="entry name" value="BETA-MANNOSIDASE"/>
    <property type="match status" value="1"/>
</dbReference>
<dbReference type="SUPFAM" id="SSF49303">
    <property type="entry name" value="beta-Galactosidase/glucuronidase domain"/>
    <property type="match status" value="2"/>
</dbReference>
<dbReference type="Gene3D" id="3.20.20.80">
    <property type="entry name" value="Glycosidases"/>
    <property type="match status" value="1"/>
</dbReference>
<evidence type="ECO:0000256" key="10">
    <source>
        <dbReference type="ARBA" id="ARBA00041614"/>
    </source>
</evidence>
<evidence type="ECO:0000259" key="12">
    <source>
        <dbReference type="Pfam" id="PF17786"/>
    </source>
</evidence>
<comment type="pathway">
    <text evidence="2">Glycan metabolism; N-glycan degradation.</text>
</comment>
<dbReference type="GO" id="GO:0004567">
    <property type="term" value="F:beta-mannosidase activity"/>
    <property type="evidence" value="ECO:0007669"/>
    <property type="project" value="UniProtKB-EC"/>
</dbReference>
<feature type="domain" description="Glycoside hydrolase family 2 immunoglobulin-like beta-sandwich" evidence="11">
    <location>
        <begin position="196"/>
        <end position="320"/>
    </location>
</feature>
<dbReference type="Pfam" id="PF22666">
    <property type="entry name" value="Glyco_hydro_2_N2"/>
    <property type="match status" value="1"/>
</dbReference>
<dbReference type="InterPro" id="IPR008979">
    <property type="entry name" value="Galactose-bd-like_sf"/>
</dbReference>
<evidence type="ECO:0000256" key="1">
    <source>
        <dbReference type="ARBA" id="ARBA00000829"/>
    </source>
</evidence>
<proteinExistence type="inferred from homology"/>
<dbReference type="Gene3D" id="2.60.120.260">
    <property type="entry name" value="Galactose-binding domain-like"/>
    <property type="match status" value="1"/>
</dbReference>
<evidence type="ECO:0000256" key="3">
    <source>
        <dbReference type="ARBA" id="ARBA00012754"/>
    </source>
</evidence>
<evidence type="ECO:0000256" key="5">
    <source>
        <dbReference type="ARBA" id="ARBA00023277"/>
    </source>
</evidence>
<dbReference type="InterPro" id="IPR050887">
    <property type="entry name" value="Beta-mannosidase_GH2"/>
</dbReference>
<feature type="domain" description="Beta-mannosidase-like galactose-binding" evidence="13">
    <location>
        <begin position="13"/>
        <end position="187"/>
    </location>
</feature>
<dbReference type="SUPFAM" id="SSF49785">
    <property type="entry name" value="Galactose-binding domain-like"/>
    <property type="match status" value="1"/>
</dbReference>
<evidence type="ECO:0000256" key="6">
    <source>
        <dbReference type="ARBA" id="ARBA00023295"/>
    </source>
</evidence>
<dbReference type="InterPro" id="IPR013783">
    <property type="entry name" value="Ig-like_fold"/>
</dbReference>
<organism evidence="14 15">
    <name type="scientific">Sporothrix curviconia</name>
    <dbReference type="NCBI Taxonomy" id="1260050"/>
    <lineage>
        <taxon>Eukaryota</taxon>
        <taxon>Fungi</taxon>
        <taxon>Dikarya</taxon>
        <taxon>Ascomycota</taxon>
        <taxon>Pezizomycotina</taxon>
        <taxon>Sordariomycetes</taxon>
        <taxon>Sordariomycetidae</taxon>
        <taxon>Ophiostomatales</taxon>
        <taxon>Ophiostomataceae</taxon>
        <taxon>Sporothrix</taxon>
    </lineage>
</organism>
<comment type="catalytic activity">
    <reaction evidence="1">
        <text>Hydrolysis of terminal, non-reducing beta-D-mannose residues in beta-D-mannosides.</text>
        <dbReference type="EC" id="3.2.1.25"/>
    </reaction>
</comment>
<dbReference type="SUPFAM" id="SSF51445">
    <property type="entry name" value="(Trans)glycosidases"/>
    <property type="match status" value="1"/>
</dbReference>
<sequence length="895" mass="100495">MASRIVVPVDQGWSFKQADLDDSHWLPASQFPTNVHLDLLAHDRIPDPFVGKNEELVQWIGEKKWVYKTTFVTPGAAASGKAKTVLAFDGLDTFATVVLNGTTILESDNMFLPYRVDVTSVVRPSEANELVIAFDSAYLRGWDLVEKYPDHKWGCWNGDNSRLAVRKSQYHWGWDWGPMLMTCGPWRPIHIEVYEARITDLSFDTTVEESLQTATVVARAEIEAIESAKAEALQASKVRFDVSLNGVAVASETVNVVASVATSSNSDDRVDGVASAIFHISSPSLWYPARYGKQPLYTIKTTLVVHDGEADTITKRIGLRRALLVQRPLEGQPGTSFFFEVNNVSVFCGGSDWIPADNFVPRIGEKRYHDWVALAREGHQAMIRVWGGGIYEEQAFYDACDELGVLVWQDFMFGCGNYPAWPELRESIRREAAANVRLLRHHPSIVIWAGNNEDYQYRESENLTYDYANKDAESWLKTDFPARYIYEKVLADVCTELMPNTPYHYGSPWGGGVDTHDPTVGDIHQWNVWHGTQEKYQNFDRLVGRFVSEFGMEAFPSVRTIDAFLPQGRNDPDRFAQSATVDFHNKADGHERRIALYLVENLRYAPDPLEQFVYCTQLMQAECLASAYRLWKRQWQGPRREYCGGALVWQLNDCWPVTSWSICDYYLRPKHAFFTVKREMAPLTVGMTRKEHVHDDDDRGHSRVGMKKTVRIEIWGSNLTTEDVAGVNCVVRAWDVETGKQTYEGRVAEGVVLPSNRSTELAALAVPGVAGDEARTVVAAYLETAAGKQIARYVNWPEPLKYLHLAQPKHLTATLARVAAADGSDGTVDVVELSAEVPLKGVAVEVHEDMTDAEADAVRFDDNLVDLVPGETVRLGVQGATAATRFTTRYLGMQV</sequence>
<protein>
    <recommendedName>
        <fullName evidence="9">Beta-mannosidase B</fullName>
        <ecNumber evidence="3">3.2.1.25</ecNumber>
    </recommendedName>
    <alternativeName>
        <fullName evidence="10">Mannanase B</fullName>
    </alternativeName>
</protein>
<reference evidence="14 15" key="1">
    <citation type="submission" date="2024-01" db="EMBL/GenBank/DDBJ databases">
        <authorList>
            <person name="Allen C."/>
            <person name="Tagirdzhanova G."/>
        </authorList>
    </citation>
    <scope>NUCLEOTIDE SEQUENCE [LARGE SCALE GENOMIC DNA]</scope>
</reference>
<dbReference type="InterPro" id="IPR054593">
    <property type="entry name" value="Beta-mannosidase-like_N2"/>
</dbReference>
<comment type="caution">
    <text evidence="14">The sequence shown here is derived from an EMBL/GenBank/DDBJ whole genome shotgun (WGS) entry which is preliminary data.</text>
</comment>
<keyword evidence="15" id="KW-1185">Reference proteome</keyword>
<evidence type="ECO:0000256" key="4">
    <source>
        <dbReference type="ARBA" id="ARBA00022801"/>
    </source>
</evidence>
<dbReference type="Proteomes" id="UP001642405">
    <property type="component" value="Unassembled WGS sequence"/>
</dbReference>
<evidence type="ECO:0000256" key="8">
    <source>
        <dbReference type="ARBA" id="ARBA00038429"/>
    </source>
</evidence>
<evidence type="ECO:0000259" key="11">
    <source>
        <dbReference type="Pfam" id="PF00703"/>
    </source>
</evidence>
<feature type="domain" description="Mannosidase Ig/CBM-like" evidence="12">
    <location>
        <begin position="712"/>
        <end position="802"/>
    </location>
</feature>
<dbReference type="Gene3D" id="2.60.40.10">
    <property type="entry name" value="Immunoglobulins"/>
    <property type="match status" value="1"/>
</dbReference>
<evidence type="ECO:0000256" key="9">
    <source>
        <dbReference type="ARBA" id="ARBA00041069"/>
    </source>
</evidence>
<dbReference type="PANTHER" id="PTHR43730:SF1">
    <property type="entry name" value="BETA-MANNOSIDASE"/>
    <property type="match status" value="1"/>
</dbReference>
<dbReference type="EMBL" id="CAWUHB010000056">
    <property type="protein sequence ID" value="CAK7231034.1"/>
    <property type="molecule type" value="Genomic_DNA"/>
</dbReference>
<comment type="similarity">
    <text evidence="8">Belongs to the glycosyl hydrolase 2 family. Beta-mannosidase B subfamily.</text>
</comment>
<gene>
    <name evidence="14" type="primary">MAN9</name>
    <name evidence="14" type="ORF">SCUCBS95973_007775</name>
</gene>
<name>A0ABP0CG47_9PEZI</name>
<keyword evidence="6 14" id="KW-0326">Glycosidase</keyword>
<keyword evidence="5" id="KW-0119">Carbohydrate metabolism</keyword>
<evidence type="ECO:0000313" key="14">
    <source>
        <dbReference type="EMBL" id="CAK7231034.1"/>
    </source>
</evidence>
<dbReference type="InterPro" id="IPR006102">
    <property type="entry name" value="Ig-like_GH2"/>
</dbReference>
<evidence type="ECO:0000256" key="7">
    <source>
        <dbReference type="ARBA" id="ARBA00023326"/>
    </source>
</evidence>
<evidence type="ECO:0000256" key="2">
    <source>
        <dbReference type="ARBA" id="ARBA00004740"/>
    </source>
</evidence>
<dbReference type="InterPro" id="IPR036156">
    <property type="entry name" value="Beta-gal/glucu_dom_sf"/>
</dbReference>
<dbReference type="EC" id="3.2.1.25" evidence="3"/>
<dbReference type="Pfam" id="PF00703">
    <property type="entry name" value="Glyco_hydro_2"/>
    <property type="match status" value="1"/>
</dbReference>
<accession>A0ABP0CG47</accession>
<dbReference type="Pfam" id="PF17786">
    <property type="entry name" value="Mannosidase_ig"/>
    <property type="match status" value="1"/>
</dbReference>
<evidence type="ECO:0000259" key="13">
    <source>
        <dbReference type="Pfam" id="PF22666"/>
    </source>
</evidence>
<evidence type="ECO:0000313" key="15">
    <source>
        <dbReference type="Proteomes" id="UP001642405"/>
    </source>
</evidence>
<dbReference type="InterPro" id="IPR041447">
    <property type="entry name" value="Mannosidase_ig"/>
</dbReference>
<keyword evidence="4 14" id="KW-0378">Hydrolase</keyword>
<dbReference type="InterPro" id="IPR017853">
    <property type="entry name" value="GH"/>
</dbReference>